<dbReference type="EMBL" id="FN595497">
    <property type="protein sequence ID" value="CCB48733.1"/>
    <property type="molecule type" value="Genomic_DNA"/>
</dbReference>
<accession>F6H950</accession>
<evidence type="ECO:0000313" key="2">
    <source>
        <dbReference type="Proteomes" id="UP000009183"/>
    </source>
</evidence>
<evidence type="ECO:0000313" key="1">
    <source>
        <dbReference type="EMBL" id="CCB48733.1"/>
    </source>
</evidence>
<keyword evidence="2" id="KW-1185">Reference proteome</keyword>
<dbReference type="Proteomes" id="UP000009183">
    <property type="component" value="Chromosome 12"/>
</dbReference>
<organism evidence="1 2">
    <name type="scientific">Vitis vinifera</name>
    <name type="common">Grape</name>
    <dbReference type="NCBI Taxonomy" id="29760"/>
    <lineage>
        <taxon>Eukaryota</taxon>
        <taxon>Viridiplantae</taxon>
        <taxon>Streptophyta</taxon>
        <taxon>Embryophyta</taxon>
        <taxon>Tracheophyta</taxon>
        <taxon>Spermatophyta</taxon>
        <taxon>Magnoliopsida</taxon>
        <taxon>eudicotyledons</taxon>
        <taxon>Gunneridae</taxon>
        <taxon>Pentapetalae</taxon>
        <taxon>rosids</taxon>
        <taxon>Vitales</taxon>
        <taxon>Vitaceae</taxon>
        <taxon>Viteae</taxon>
        <taxon>Vitis</taxon>
    </lineage>
</organism>
<dbReference type="HOGENOM" id="CLU_2417658_0_0_1"/>
<dbReference type="AlphaFoldDB" id="F6H950"/>
<dbReference type="InParanoid" id="F6H950"/>
<reference evidence="2" key="1">
    <citation type="journal article" date="2007" name="Nature">
        <title>The grapevine genome sequence suggests ancestral hexaploidization in major angiosperm phyla.</title>
        <authorList>
            <consortium name="The French-Italian Public Consortium for Grapevine Genome Characterization."/>
            <person name="Jaillon O."/>
            <person name="Aury J.-M."/>
            <person name="Noel B."/>
            <person name="Policriti A."/>
            <person name="Clepet C."/>
            <person name="Casagrande A."/>
            <person name="Choisne N."/>
            <person name="Aubourg S."/>
            <person name="Vitulo N."/>
            <person name="Jubin C."/>
            <person name="Vezzi A."/>
            <person name="Legeai F."/>
            <person name="Hugueney P."/>
            <person name="Dasilva C."/>
            <person name="Horner D."/>
            <person name="Mica E."/>
            <person name="Jublot D."/>
            <person name="Poulain J."/>
            <person name="Bruyere C."/>
            <person name="Billault A."/>
            <person name="Segurens B."/>
            <person name="Gouyvenoux M."/>
            <person name="Ugarte E."/>
            <person name="Cattonaro F."/>
            <person name="Anthouard V."/>
            <person name="Vico V."/>
            <person name="Del Fabbro C."/>
            <person name="Alaux M."/>
            <person name="Di Gaspero G."/>
            <person name="Dumas V."/>
            <person name="Felice N."/>
            <person name="Paillard S."/>
            <person name="Juman I."/>
            <person name="Moroldo M."/>
            <person name="Scalabrin S."/>
            <person name="Canaguier A."/>
            <person name="Le Clainche I."/>
            <person name="Malacrida G."/>
            <person name="Durand E."/>
            <person name="Pesole G."/>
            <person name="Laucou V."/>
            <person name="Chatelet P."/>
            <person name="Merdinoglu D."/>
            <person name="Delledonne M."/>
            <person name="Pezzotti M."/>
            <person name="Lecharny A."/>
            <person name="Scarpelli C."/>
            <person name="Artiguenave F."/>
            <person name="Pe M.E."/>
            <person name="Valle G."/>
            <person name="Morgante M."/>
            <person name="Caboche M."/>
            <person name="Adam-Blondon A.-F."/>
            <person name="Weissenbach J."/>
            <person name="Quetier F."/>
            <person name="Wincker P."/>
        </authorList>
    </citation>
    <scope>NUCLEOTIDE SEQUENCE [LARGE SCALE GENOMIC DNA]</scope>
    <source>
        <strain evidence="2">cv. Pinot noir / PN40024</strain>
    </source>
</reference>
<name>F6H950_VITVI</name>
<proteinExistence type="predicted"/>
<sequence>MTRGGKHFYITFIDDYSRYTKILPLDLLSKTYTIIHACDAAPHVLQWILSLGLRRCRSPLQPNKWKAKHIREFWVKPRICSRVERSQFCANS</sequence>
<dbReference type="PaxDb" id="29760-VIT_12s0034g01040.t01"/>
<gene>
    <name evidence="1" type="ordered locus">VIT_12s0034g01040</name>
</gene>
<protein>
    <submittedName>
        <fullName evidence="1">Uncharacterized protein</fullName>
    </submittedName>
</protein>